<feature type="non-terminal residue" evidence="2">
    <location>
        <position position="230"/>
    </location>
</feature>
<evidence type="ECO:0000313" key="2">
    <source>
        <dbReference type="EMBL" id="KAF1991327.1"/>
    </source>
</evidence>
<dbReference type="Pfam" id="PF06985">
    <property type="entry name" value="HET"/>
    <property type="match status" value="1"/>
</dbReference>
<evidence type="ECO:0000259" key="1">
    <source>
        <dbReference type="Pfam" id="PF06985"/>
    </source>
</evidence>
<feature type="domain" description="Heterokaryon incompatibility" evidence="1">
    <location>
        <begin position="66"/>
        <end position="211"/>
    </location>
</feature>
<gene>
    <name evidence="2" type="ORF">K402DRAFT_322952</name>
</gene>
<name>A0A6G1HE26_9PEZI</name>
<evidence type="ECO:0000313" key="3">
    <source>
        <dbReference type="Proteomes" id="UP000800041"/>
    </source>
</evidence>
<dbReference type="OrthoDB" id="5428863at2759"/>
<dbReference type="PANTHER" id="PTHR33112:SF12">
    <property type="entry name" value="HETEROKARYON INCOMPATIBILITY DOMAIN-CONTAINING PROTEIN"/>
    <property type="match status" value="1"/>
</dbReference>
<organism evidence="2 3">
    <name type="scientific">Aulographum hederae CBS 113979</name>
    <dbReference type="NCBI Taxonomy" id="1176131"/>
    <lineage>
        <taxon>Eukaryota</taxon>
        <taxon>Fungi</taxon>
        <taxon>Dikarya</taxon>
        <taxon>Ascomycota</taxon>
        <taxon>Pezizomycotina</taxon>
        <taxon>Dothideomycetes</taxon>
        <taxon>Pleosporomycetidae</taxon>
        <taxon>Aulographales</taxon>
        <taxon>Aulographaceae</taxon>
    </lineage>
</organism>
<dbReference type="Proteomes" id="UP000800041">
    <property type="component" value="Unassembled WGS sequence"/>
</dbReference>
<proteinExistence type="predicted"/>
<dbReference type="AlphaFoldDB" id="A0A6G1HE26"/>
<dbReference type="PANTHER" id="PTHR33112">
    <property type="entry name" value="DOMAIN PROTEIN, PUTATIVE-RELATED"/>
    <property type="match status" value="1"/>
</dbReference>
<dbReference type="EMBL" id="ML977139">
    <property type="protein sequence ID" value="KAF1991327.1"/>
    <property type="molecule type" value="Genomic_DNA"/>
</dbReference>
<accession>A0A6G1HE26</accession>
<sequence length="230" mass="26430">MINIFPHDPLTFSAYEITLWLENCQSRHKDTCHRIDRVRNHGGEGDFFVINVDDMRIDSVPRTSEYIALSYVWGKSQSDHIEEFCLRKSNLERLRTPNALSREDLPATVADTISLVKLLGYSYLWIDRLCIIQDDDAERMRHQLDAMGETYSGSVFTIAAVAGDDAHFGLPGVPGSSKTRLTTAFTESPVPVFETLIDDSIWNCRAWTYQERMCSRRCLYITNNKLFFQC</sequence>
<keyword evidence="3" id="KW-1185">Reference proteome</keyword>
<reference evidence="2" key="1">
    <citation type="journal article" date="2020" name="Stud. Mycol.">
        <title>101 Dothideomycetes genomes: a test case for predicting lifestyles and emergence of pathogens.</title>
        <authorList>
            <person name="Haridas S."/>
            <person name="Albert R."/>
            <person name="Binder M."/>
            <person name="Bloem J."/>
            <person name="Labutti K."/>
            <person name="Salamov A."/>
            <person name="Andreopoulos B."/>
            <person name="Baker S."/>
            <person name="Barry K."/>
            <person name="Bills G."/>
            <person name="Bluhm B."/>
            <person name="Cannon C."/>
            <person name="Castanera R."/>
            <person name="Culley D."/>
            <person name="Daum C."/>
            <person name="Ezra D."/>
            <person name="Gonzalez J."/>
            <person name="Henrissat B."/>
            <person name="Kuo A."/>
            <person name="Liang C."/>
            <person name="Lipzen A."/>
            <person name="Lutzoni F."/>
            <person name="Magnuson J."/>
            <person name="Mondo S."/>
            <person name="Nolan M."/>
            <person name="Ohm R."/>
            <person name="Pangilinan J."/>
            <person name="Park H.-J."/>
            <person name="Ramirez L."/>
            <person name="Alfaro M."/>
            <person name="Sun H."/>
            <person name="Tritt A."/>
            <person name="Yoshinaga Y."/>
            <person name="Zwiers L.-H."/>
            <person name="Turgeon B."/>
            <person name="Goodwin S."/>
            <person name="Spatafora J."/>
            <person name="Crous P."/>
            <person name="Grigoriev I."/>
        </authorList>
    </citation>
    <scope>NUCLEOTIDE SEQUENCE</scope>
    <source>
        <strain evidence="2">CBS 113979</strain>
    </source>
</reference>
<protein>
    <submittedName>
        <fullName evidence="2">HET-domain-containing protein</fullName>
    </submittedName>
</protein>
<dbReference type="InterPro" id="IPR010730">
    <property type="entry name" value="HET"/>
</dbReference>